<dbReference type="Pfam" id="PF03186">
    <property type="entry name" value="CobD_Cbib"/>
    <property type="match status" value="1"/>
</dbReference>
<comment type="similarity">
    <text evidence="3 9">Belongs to the CobD/CbiB family.</text>
</comment>
<accession>A0ABT0ABW6</accession>
<comment type="caution">
    <text evidence="10">The sequence shown here is derived from an EMBL/GenBank/DDBJ whole genome shotgun (WGS) entry which is preliminary data.</text>
</comment>
<evidence type="ECO:0000313" key="10">
    <source>
        <dbReference type="EMBL" id="MCJ1960682.1"/>
    </source>
</evidence>
<feature type="transmembrane region" description="Helical" evidence="9">
    <location>
        <begin position="57"/>
        <end position="77"/>
    </location>
</feature>
<evidence type="ECO:0000313" key="11">
    <source>
        <dbReference type="Proteomes" id="UP001162802"/>
    </source>
</evidence>
<dbReference type="HAMAP" id="MF_00024">
    <property type="entry name" value="CobD_CbiB"/>
    <property type="match status" value="1"/>
</dbReference>
<comment type="function">
    <text evidence="9">Converts cobyric acid to cobinamide by the addition of aminopropanol on the F carboxylic group.</text>
</comment>
<comment type="caution">
    <text evidence="9">Lacks conserved residue(s) required for the propagation of feature annotation.</text>
</comment>
<reference evidence="10" key="1">
    <citation type="submission" date="2022-03" db="EMBL/GenBank/DDBJ databases">
        <title>Identification of a novel bacterium isolated from mangrove sediments.</title>
        <authorList>
            <person name="Pan X."/>
        </authorList>
    </citation>
    <scope>NUCLEOTIDE SEQUENCE</scope>
    <source>
        <strain evidence="10">B2637</strain>
    </source>
</reference>
<feature type="transmembrane region" description="Helical" evidence="9">
    <location>
        <begin position="161"/>
        <end position="179"/>
    </location>
</feature>
<feature type="transmembrane region" description="Helical" evidence="9">
    <location>
        <begin position="84"/>
        <end position="101"/>
    </location>
</feature>
<keyword evidence="11" id="KW-1185">Reference proteome</keyword>
<evidence type="ECO:0000256" key="3">
    <source>
        <dbReference type="ARBA" id="ARBA00006263"/>
    </source>
</evidence>
<feature type="transmembrane region" description="Helical" evidence="9">
    <location>
        <begin position="294"/>
        <end position="316"/>
    </location>
</feature>
<evidence type="ECO:0000256" key="6">
    <source>
        <dbReference type="ARBA" id="ARBA00022692"/>
    </source>
</evidence>
<protein>
    <recommendedName>
        <fullName evidence="9">Cobalamin biosynthesis protein CobD</fullName>
    </recommendedName>
</protein>
<comment type="subcellular location">
    <subcellularLocation>
        <location evidence="1 9">Cell membrane</location>
        <topology evidence="1 9">Multi-pass membrane protein</topology>
    </subcellularLocation>
</comment>
<sequence length="317" mass="33783">MVEGLAVLGALVLDAALGWPDGLYRRIGHPVGAFARLIGGLERRWNRPNFSFSARRLRGVAAMIVLPVMVGGAAWGVETVAGRLAGSWSWFVVALAAWPALAQRSLYEHVVPVRRALAASDLPAARMAVGRIVGRDTRDLDAPGVARAGIESLAESFCDGVIAPLFWFVLAGLPGLWVYKAINTADSLIGHPEEPLRAYGWAAARIDDLANFLPARLSGVLICLAGGGGWRILWRDHAHHASPNAGWSEAAMAGALGLRLAGPLHYDGIRTEKPWIGDEGGIANAPAMRRAETIYLRACLLAWLVCALATGGRAWLG</sequence>
<comment type="pathway">
    <text evidence="2 9">Cofactor biosynthesis; adenosylcobalamin biosynthesis.</text>
</comment>
<evidence type="ECO:0000256" key="1">
    <source>
        <dbReference type="ARBA" id="ARBA00004651"/>
    </source>
</evidence>
<keyword evidence="4 9" id="KW-1003">Cell membrane</keyword>
<evidence type="ECO:0000256" key="5">
    <source>
        <dbReference type="ARBA" id="ARBA00022573"/>
    </source>
</evidence>
<dbReference type="RefSeq" id="WP_243799053.1">
    <property type="nucleotide sequence ID" value="NZ_JALHAT010000010.1"/>
</dbReference>
<evidence type="ECO:0000256" key="9">
    <source>
        <dbReference type="HAMAP-Rule" id="MF_00024"/>
    </source>
</evidence>
<keyword evidence="5 9" id="KW-0169">Cobalamin biosynthesis</keyword>
<keyword evidence="6 9" id="KW-0812">Transmembrane</keyword>
<dbReference type="PANTHER" id="PTHR34308:SF1">
    <property type="entry name" value="COBALAMIN BIOSYNTHESIS PROTEIN CBIB"/>
    <property type="match status" value="1"/>
</dbReference>
<keyword evidence="8 9" id="KW-0472">Membrane</keyword>
<evidence type="ECO:0000256" key="2">
    <source>
        <dbReference type="ARBA" id="ARBA00004953"/>
    </source>
</evidence>
<gene>
    <name evidence="10" type="primary">cbiB</name>
    <name evidence="9" type="synonym">cobD</name>
    <name evidence="10" type="ORF">MTR65_08325</name>
</gene>
<dbReference type="PANTHER" id="PTHR34308">
    <property type="entry name" value="COBALAMIN BIOSYNTHESIS PROTEIN CBIB"/>
    <property type="match status" value="1"/>
</dbReference>
<dbReference type="InterPro" id="IPR004485">
    <property type="entry name" value="Cobalamin_biosynth_CobD/CbiB"/>
</dbReference>
<organism evidence="10 11">
    <name type="scientific">Novosphingobium mangrovi</name>
    <name type="common">ex Hu et al. 2023</name>
    <dbReference type="NCBI Taxonomy" id="2930094"/>
    <lineage>
        <taxon>Bacteria</taxon>
        <taxon>Pseudomonadati</taxon>
        <taxon>Pseudomonadota</taxon>
        <taxon>Alphaproteobacteria</taxon>
        <taxon>Sphingomonadales</taxon>
        <taxon>Sphingomonadaceae</taxon>
        <taxon>Novosphingobium</taxon>
    </lineage>
</organism>
<evidence type="ECO:0000256" key="8">
    <source>
        <dbReference type="ARBA" id="ARBA00023136"/>
    </source>
</evidence>
<dbReference type="Proteomes" id="UP001162802">
    <property type="component" value="Unassembled WGS sequence"/>
</dbReference>
<dbReference type="NCBIfam" id="TIGR00380">
    <property type="entry name" value="cobal_cbiB"/>
    <property type="match status" value="1"/>
</dbReference>
<evidence type="ECO:0000256" key="4">
    <source>
        <dbReference type="ARBA" id="ARBA00022475"/>
    </source>
</evidence>
<dbReference type="EMBL" id="JALHAT010000010">
    <property type="protein sequence ID" value="MCJ1960682.1"/>
    <property type="molecule type" value="Genomic_DNA"/>
</dbReference>
<evidence type="ECO:0000256" key="7">
    <source>
        <dbReference type="ARBA" id="ARBA00022989"/>
    </source>
</evidence>
<keyword evidence="7 9" id="KW-1133">Transmembrane helix</keyword>
<proteinExistence type="inferred from homology"/>
<name>A0ABT0ABW6_9SPHN</name>